<dbReference type="Pfam" id="PF01267">
    <property type="entry name" value="F-actin_cap_A"/>
    <property type="match status" value="1"/>
</dbReference>
<comment type="similarity">
    <text evidence="1 6">Belongs to the F-actin-capping protein alpha subunit family.</text>
</comment>
<dbReference type="EMBL" id="JAEUBG010005469">
    <property type="protein sequence ID" value="KAH3674750.1"/>
    <property type="molecule type" value="Genomic_DNA"/>
</dbReference>
<evidence type="ECO:0000313" key="7">
    <source>
        <dbReference type="EMBL" id="KAH3674750.1"/>
    </source>
</evidence>
<dbReference type="InterPro" id="IPR017865">
    <property type="entry name" value="F-actin_cap_asu_CS"/>
</dbReference>
<dbReference type="InterPro" id="IPR002189">
    <property type="entry name" value="CapZ_alpha"/>
</dbReference>
<dbReference type="PRINTS" id="PR00191">
    <property type="entry name" value="FACTINCAPA"/>
</dbReference>
<proteinExistence type="inferred from homology"/>
<dbReference type="OrthoDB" id="340550at2759"/>
<protein>
    <recommendedName>
        <fullName evidence="2 6">F-actin-capping protein subunit alpha</fullName>
    </recommendedName>
</protein>
<reference evidence="7" key="1">
    <citation type="journal article" date="2021" name="Open Biol.">
        <title>Shared evolutionary footprints suggest mitochondrial oxidative damage underlies multiple complex I losses in fungi.</title>
        <authorList>
            <person name="Schikora-Tamarit M.A."/>
            <person name="Marcet-Houben M."/>
            <person name="Nosek J."/>
            <person name="Gabaldon T."/>
        </authorList>
    </citation>
    <scope>NUCLEOTIDE SEQUENCE</scope>
    <source>
        <strain evidence="7">CBS2887</strain>
    </source>
</reference>
<comment type="caution">
    <text evidence="7">The sequence shown here is derived from an EMBL/GenBank/DDBJ whole genome shotgun (WGS) entry which is preliminary data.</text>
</comment>
<comment type="subunit">
    <text evidence="6">Heterodimer of an alpha and a beta subunit.</text>
</comment>
<dbReference type="GO" id="GO:0051015">
    <property type="term" value="F:actin filament binding"/>
    <property type="evidence" value="ECO:0007669"/>
    <property type="project" value="TreeGrafter"/>
</dbReference>
<evidence type="ECO:0000256" key="6">
    <source>
        <dbReference type="RuleBase" id="RU365077"/>
    </source>
</evidence>
<dbReference type="InterPro" id="IPR042489">
    <property type="entry name" value="CapZ_alpha_1"/>
</dbReference>
<dbReference type="Gene3D" id="3.90.1150.210">
    <property type="entry name" value="F-actin capping protein, beta subunit"/>
    <property type="match status" value="1"/>
</dbReference>
<evidence type="ECO:0000256" key="5">
    <source>
        <dbReference type="ARBA" id="ARBA00025389"/>
    </source>
</evidence>
<organism evidence="7 8">
    <name type="scientific">Wickerhamomyces pijperi</name>
    <name type="common">Yeast</name>
    <name type="synonym">Pichia pijperi</name>
    <dbReference type="NCBI Taxonomy" id="599730"/>
    <lineage>
        <taxon>Eukaryota</taxon>
        <taxon>Fungi</taxon>
        <taxon>Dikarya</taxon>
        <taxon>Ascomycota</taxon>
        <taxon>Saccharomycotina</taxon>
        <taxon>Saccharomycetes</taxon>
        <taxon>Phaffomycetales</taxon>
        <taxon>Wickerhamomycetaceae</taxon>
        <taxon>Wickerhamomyces</taxon>
    </lineage>
</organism>
<comment type="function">
    <text evidence="5 6">F-actin-capping proteins bind in a Ca(2+)-independent manner to the fast growing ends of actin filaments (barbed end) thereby blocking the exchange of subunits at these ends. Unlike other capping proteins (such as gelsolin and severin), these proteins do not sever actin filaments.</text>
</comment>
<keyword evidence="3 6" id="KW-0117">Actin capping</keyword>
<reference evidence="7" key="2">
    <citation type="submission" date="2021-01" db="EMBL/GenBank/DDBJ databases">
        <authorList>
            <person name="Schikora-Tamarit M.A."/>
        </authorList>
    </citation>
    <scope>NUCLEOTIDE SEQUENCE</scope>
    <source>
        <strain evidence="7">CBS2887</strain>
    </source>
</reference>
<dbReference type="PROSITE" id="PS00749">
    <property type="entry name" value="F_ACTIN_CAPPING_A_2"/>
    <property type="match status" value="1"/>
</dbReference>
<dbReference type="GO" id="GO:0008290">
    <property type="term" value="C:F-actin capping protein complex"/>
    <property type="evidence" value="ECO:0007669"/>
    <property type="project" value="UniProtKB-UniRule"/>
</dbReference>
<dbReference type="PROSITE" id="PS00748">
    <property type="entry name" value="F_ACTIN_CAPPING_A_1"/>
    <property type="match status" value="1"/>
</dbReference>
<dbReference type="Proteomes" id="UP000774326">
    <property type="component" value="Unassembled WGS sequence"/>
</dbReference>
<dbReference type="InterPro" id="IPR042276">
    <property type="entry name" value="CapZ_alpha/beta_2"/>
</dbReference>
<evidence type="ECO:0000256" key="4">
    <source>
        <dbReference type="ARBA" id="ARBA00023203"/>
    </source>
</evidence>
<dbReference type="SUPFAM" id="SSF90096">
    <property type="entry name" value="Subunits of heterodimeric actin filament capping protein Capz"/>
    <property type="match status" value="1"/>
</dbReference>
<evidence type="ECO:0000256" key="1">
    <source>
        <dbReference type="ARBA" id="ARBA00010479"/>
    </source>
</evidence>
<evidence type="ECO:0000256" key="3">
    <source>
        <dbReference type="ARBA" id="ARBA00022467"/>
    </source>
</evidence>
<dbReference type="AlphaFoldDB" id="A0A9P8TDQ5"/>
<dbReference type="GO" id="GO:0030479">
    <property type="term" value="C:actin cortical patch"/>
    <property type="evidence" value="ECO:0007669"/>
    <property type="project" value="TreeGrafter"/>
</dbReference>
<dbReference type="PANTHER" id="PTHR10653:SF0">
    <property type="entry name" value="F-ACTIN-CAPPING PROTEIN SUBUNIT ALPHA"/>
    <property type="match status" value="1"/>
</dbReference>
<sequence length="266" mass="30898">MSNNLSDIIDSLISDSPSTELTQVVKDLKQISTTHNITDDLELSLKKHDLFKFTPVQLPNGTKDRTIISKHNLKQGWFVDSLRGYKFQYDHLNRSVLQCESIDKDDKLVQLDAKIRPVLESIYSDFYYILIPSDEEDQDQEVRLILKSIKLNNANFYNGEWTSEHLFDLESSELLESKIKVDAHYYEDGNVRLIKESELSQAQKFSNGVTGLFDVIVDLENSLQLDLNKSFVQLNENQFKKLRRLLPVTRSKVQWGKNVHNYKLNQ</sequence>
<evidence type="ECO:0000313" key="8">
    <source>
        <dbReference type="Proteomes" id="UP000774326"/>
    </source>
</evidence>
<accession>A0A9P8TDQ5</accession>
<keyword evidence="8" id="KW-1185">Reference proteome</keyword>
<dbReference type="PANTHER" id="PTHR10653">
    <property type="entry name" value="F-ACTIN-CAPPING PROTEIN SUBUNIT ALPHA"/>
    <property type="match status" value="1"/>
</dbReference>
<dbReference type="Gene3D" id="3.30.1140.60">
    <property type="entry name" value="F-actin capping protein, alpha subunit"/>
    <property type="match status" value="1"/>
</dbReference>
<dbReference type="InterPro" id="IPR037282">
    <property type="entry name" value="CapZ_alpha/beta"/>
</dbReference>
<evidence type="ECO:0000256" key="2">
    <source>
        <dbReference type="ARBA" id="ARBA00014038"/>
    </source>
</evidence>
<keyword evidence="4 6" id="KW-0009">Actin-binding</keyword>
<dbReference type="GO" id="GO:0051016">
    <property type="term" value="P:barbed-end actin filament capping"/>
    <property type="evidence" value="ECO:0007669"/>
    <property type="project" value="UniProtKB-UniRule"/>
</dbReference>
<name>A0A9P8TDQ5_WICPI</name>
<gene>
    <name evidence="7" type="ORF">WICPIJ_009482</name>
</gene>
<dbReference type="GO" id="GO:0030036">
    <property type="term" value="P:actin cytoskeleton organization"/>
    <property type="evidence" value="ECO:0007669"/>
    <property type="project" value="TreeGrafter"/>
</dbReference>